<proteinExistence type="predicted"/>
<dbReference type="AlphaFoldDB" id="A0A1Y2H7I8"/>
<accession>A0A1Y2H7I8</accession>
<sequence length="131" mass="14795">MLLRGAATEISRHPSLPLPTKILPLLILLLLDQIFNNIHTHKPELNAYTRNGSWTYLNLIGLAPVQHISTTFSLEHTDPVAWVRFLGNSIGRDPPRTAWTQSTDGWLEQANQTEILTQTVAEDYARNSMHT</sequence>
<evidence type="ECO:0000313" key="2">
    <source>
        <dbReference type="Proteomes" id="UP000193411"/>
    </source>
</evidence>
<gene>
    <name evidence="1" type="ORF">BCR44DRAFT_1031089</name>
</gene>
<protein>
    <submittedName>
        <fullName evidence="1">Uncharacterized protein</fullName>
    </submittedName>
</protein>
<name>A0A1Y2H7I8_9FUNG</name>
<evidence type="ECO:0000313" key="1">
    <source>
        <dbReference type="EMBL" id="ORZ29921.1"/>
    </source>
</evidence>
<organism evidence="1 2">
    <name type="scientific">Catenaria anguillulae PL171</name>
    <dbReference type="NCBI Taxonomy" id="765915"/>
    <lineage>
        <taxon>Eukaryota</taxon>
        <taxon>Fungi</taxon>
        <taxon>Fungi incertae sedis</taxon>
        <taxon>Blastocladiomycota</taxon>
        <taxon>Blastocladiomycetes</taxon>
        <taxon>Blastocladiales</taxon>
        <taxon>Catenariaceae</taxon>
        <taxon>Catenaria</taxon>
    </lineage>
</organism>
<comment type="caution">
    <text evidence="1">The sequence shown here is derived from an EMBL/GenBank/DDBJ whole genome shotgun (WGS) entry which is preliminary data.</text>
</comment>
<reference evidence="1 2" key="1">
    <citation type="submission" date="2016-07" db="EMBL/GenBank/DDBJ databases">
        <title>Pervasive Adenine N6-methylation of Active Genes in Fungi.</title>
        <authorList>
            <consortium name="DOE Joint Genome Institute"/>
            <person name="Mondo S.J."/>
            <person name="Dannebaum R.O."/>
            <person name="Kuo R.C."/>
            <person name="Labutti K."/>
            <person name="Haridas S."/>
            <person name="Kuo A."/>
            <person name="Salamov A."/>
            <person name="Ahrendt S.R."/>
            <person name="Lipzen A."/>
            <person name="Sullivan W."/>
            <person name="Andreopoulos W.B."/>
            <person name="Clum A."/>
            <person name="Lindquist E."/>
            <person name="Daum C."/>
            <person name="Ramamoorthy G.K."/>
            <person name="Gryganskyi A."/>
            <person name="Culley D."/>
            <person name="Magnuson J.K."/>
            <person name="James T.Y."/>
            <person name="O'Malley M.A."/>
            <person name="Stajich J.E."/>
            <person name="Spatafora J.W."/>
            <person name="Visel A."/>
            <person name="Grigoriev I.V."/>
        </authorList>
    </citation>
    <scope>NUCLEOTIDE SEQUENCE [LARGE SCALE GENOMIC DNA]</scope>
    <source>
        <strain evidence="1 2">PL171</strain>
    </source>
</reference>
<keyword evidence="2" id="KW-1185">Reference proteome</keyword>
<dbReference type="EMBL" id="MCFL01000117">
    <property type="protein sequence ID" value="ORZ29921.1"/>
    <property type="molecule type" value="Genomic_DNA"/>
</dbReference>
<dbReference type="Proteomes" id="UP000193411">
    <property type="component" value="Unassembled WGS sequence"/>
</dbReference>